<sequence length="859" mass="97524">MSKKTIEMKLVCCDDRNPIIVRDRKLIQKTPYLNRAASAQNKKWTFNSVKFSNPVQIPHRRSIVEFVLHYSMIYRDPCLLEDQSLPAKLLEYKEANAKGLEELKELLECSRFLECSVLTECLSVVMAKKMQNLPFEQMQALFGVKFFTDDELAKDAADQRRIQEAKRRRVELEEQQAVLSELRGVQSSEELDQESQDLQRKILLTAKEEIPRYVPQRLAEDDEEEEVVPRRPKCTGAFETPLVQYGPLGYLDVPEEEEPEVVAPKPNKAAIKAQQAAARNMSKQVKMRVVCKDGTIIITDRKLIMKTPFLKKAASAENPKWTSKHITFKKPLDIPYPKAVVEFVLEYLHKYPDVRQFTGVPDEIKLAKYPEANAKSVEELKVILDCAMNFSLRAFCHCIGYVMAEKLSLMDRKYVKEFLGDEYVQVSVSKRREDEELKNTCKAIREHLQMGDLITIVEKVDPENSEGTPSLTVEEVPTSAEDPLEDPPEAQNTPVEEVTEDIQDMLTDQNLEHHLRPLISGTKKMNLDEIYTQETPVEQPIASRTFKDFCDMRRRPAIQSFQEQEPELFPGISYDSEVYKAMVNTRLQHEELLGSVREEPEDSDLTSFEDQRSELLMCLADTFCNIVDDCCTPSSRSQGQDQDQDQAQAQVLECEPGSLSSEEQKELQNQDSDLDDNDTSSRCSEDGYLAGSETSSISSEYQDQEDQELEDCLVSLDCYLAEFESSSLSSEDLESNFDLTDIQTSSLSSKKQELEVQDLEDYPANVATGNDIMVFETSSPIFKSLKKENYPTTESLIGQAETLFADLDGDCTRAQRRMVVDLIMSSVEEGINPPGRKFLPTGGGGRGKPMMFSDGGPFL</sequence>
<accession>G0MCD9</accession>
<feature type="region of interest" description="Disordered" evidence="2">
    <location>
        <begin position="656"/>
        <end position="706"/>
    </location>
</feature>
<proteinExistence type="predicted"/>
<dbReference type="HOGENOM" id="CLU_332954_0_0_1"/>
<name>G0MCD9_CAEBE</name>
<dbReference type="InParanoid" id="G0MCD9"/>
<feature type="region of interest" description="Disordered" evidence="2">
    <location>
        <begin position="461"/>
        <end position="495"/>
    </location>
</feature>
<gene>
    <name evidence="3" type="ORF">CAEBREN_32063</name>
</gene>
<evidence type="ECO:0000256" key="1">
    <source>
        <dbReference type="SAM" id="Coils"/>
    </source>
</evidence>
<dbReference type="AlphaFoldDB" id="G0MCD9"/>
<feature type="region of interest" description="Disordered" evidence="2">
    <location>
        <begin position="833"/>
        <end position="859"/>
    </location>
</feature>
<keyword evidence="4" id="KW-1185">Reference proteome</keyword>
<protein>
    <submittedName>
        <fullName evidence="3">Uncharacterized protein</fullName>
    </submittedName>
</protein>
<reference evidence="4" key="1">
    <citation type="submission" date="2011-07" db="EMBL/GenBank/DDBJ databases">
        <authorList>
            <consortium name="Caenorhabditis brenneri Sequencing and Analysis Consortium"/>
            <person name="Wilson R.K."/>
        </authorList>
    </citation>
    <scope>NUCLEOTIDE SEQUENCE [LARGE SCALE GENOMIC DNA]</scope>
    <source>
        <strain evidence="4">PB2801</strain>
    </source>
</reference>
<organism evidence="4">
    <name type="scientific">Caenorhabditis brenneri</name>
    <name type="common">Nematode worm</name>
    <dbReference type="NCBI Taxonomy" id="135651"/>
    <lineage>
        <taxon>Eukaryota</taxon>
        <taxon>Metazoa</taxon>
        <taxon>Ecdysozoa</taxon>
        <taxon>Nematoda</taxon>
        <taxon>Chromadorea</taxon>
        <taxon>Rhabditida</taxon>
        <taxon>Rhabditina</taxon>
        <taxon>Rhabditomorpha</taxon>
        <taxon>Rhabditoidea</taxon>
        <taxon>Rhabditidae</taxon>
        <taxon>Peloderinae</taxon>
        <taxon>Caenorhabditis</taxon>
    </lineage>
</organism>
<dbReference type="Proteomes" id="UP000008068">
    <property type="component" value="Unassembled WGS sequence"/>
</dbReference>
<dbReference type="PANTHER" id="PTHR37964">
    <property type="entry name" value="SUPPRESSOR"/>
    <property type="match status" value="1"/>
</dbReference>
<evidence type="ECO:0000313" key="3">
    <source>
        <dbReference type="EMBL" id="EGT45631.1"/>
    </source>
</evidence>
<feature type="coiled-coil region" evidence="1">
    <location>
        <begin position="155"/>
        <end position="182"/>
    </location>
</feature>
<keyword evidence="1" id="KW-0175">Coiled coil</keyword>
<dbReference type="EMBL" id="GL379789">
    <property type="protein sequence ID" value="EGT45631.1"/>
    <property type="molecule type" value="Genomic_DNA"/>
</dbReference>
<evidence type="ECO:0000313" key="4">
    <source>
        <dbReference type="Proteomes" id="UP000008068"/>
    </source>
</evidence>
<dbReference type="PANTHER" id="PTHR37964:SF1">
    <property type="entry name" value="SUPPRESSOR-RELATED"/>
    <property type="match status" value="1"/>
</dbReference>
<evidence type="ECO:0000256" key="2">
    <source>
        <dbReference type="SAM" id="MobiDB-lite"/>
    </source>
</evidence>